<dbReference type="EMBL" id="MCFG01000624">
    <property type="protein sequence ID" value="ORX63501.1"/>
    <property type="molecule type" value="Genomic_DNA"/>
</dbReference>
<reference evidence="1 2" key="2">
    <citation type="submission" date="2016-08" db="EMBL/GenBank/DDBJ databases">
        <title>Pervasive Adenine N6-methylation of Active Genes in Fungi.</title>
        <authorList>
            <consortium name="DOE Joint Genome Institute"/>
            <person name="Mondo S.J."/>
            <person name="Dannebaum R.O."/>
            <person name="Kuo R.C."/>
            <person name="Labutti K."/>
            <person name="Haridas S."/>
            <person name="Kuo A."/>
            <person name="Salamov A."/>
            <person name="Ahrendt S.R."/>
            <person name="Lipzen A."/>
            <person name="Sullivan W."/>
            <person name="Andreopoulos W.B."/>
            <person name="Clum A."/>
            <person name="Lindquist E."/>
            <person name="Daum C."/>
            <person name="Ramamoorthy G.K."/>
            <person name="Gryganskyi A."/>
            <person name="Culley D."/>
            <person name="Magnuson J.K."/>
            <person name="James T.Y."/>
            <person name="O'Malley M.A."/>
            <person name="Stajich J.E."/>
            <person name="Spatafora J.W."/>
            <person name="Visel A."/>
            <person name="Grigoriev I.V."/>
        </authorList>
    </citation>
    <scope>NUCLEOTIDE SEQUENCE [LARGE SCALE GENOMIC DNA]</scope>
    <source>
        <strain evidence="1 2">S4</strain>
    </source>
</reference>
<evidence type="ECO:0000313" key="2">
    <source>
        <dbReference type="Proteomes" id="UP000193944"/>
    </source>
</evidence>
<sequence length="53" mass="6125">MLNVLKCIVLDLILRVSSTLKRDSLKIEFRAGQRILCQHGNVLRTMVIVKFKL</sequence>
<dbReference type="Proteomes" id="UP000193944">
    <property type="component" value="Unassembled WGS sequence"/>
</dbReference>
<dbReference type="AlphaFoldDB" id="A0A1Y1VQB8"/>
<comment type="caution">
    <text evidence="1">The sequence shown here is derived from an EMBL/GenBank/DDBJ whole genome shotgun (WGS) entry which is preliminary data.</text>
</comment>
<protein>
    <submittedName>
        <fullName evidence="1">Uncharacterized protein</fullName>
    </submittedName>
</protein>
<gene>
    <name evidence="1" type="ORF">BCR32DRAFT_287714</name>
</gene>
<organism evidence="1 2">
    <name type="scientific">Anaeromyces robustus</name>
    <dbReference type="NCBI Taxonomy" id="1754192"/>
    <lineage>
        <taxon>Eukaryota</taxon>
        <taxon>Fungi</taxon>
        <taxon>Fungi incertae sedis</taxon>
        <taxon>Chytridiomycota</taxon>
        <taxon>Chytridiomycota incertae sedis</taxon>
        <taxon>Neocallimastigomycetes</taxon>
        <taxon>Neocallimastigales</taxon>
        <taxon>Neocallimastigaceae</taxon>
        <taxon>Anaeromyces</taxon>
    </lineage>
</organism>
<name>A0A1Y1VQB8_9FUNG</name>
<proteinExistence type="predicted"/>
<accession>A0A1Y1VQB8</accession>
<reference evidence="1 2" key="1">
    <citation type="submission" date="2016-08" db="EMBL/GenBank/DDBJ databases">
        <title>A Parts List for Fungal Cellulosomes Revealed by Comparative Genomics.</title>
        <authorList>
            <consortium name="DOE Joint Genome Institute"/>
            <person name="Haitjema C.H."/>
            <person name="Gilmore S.P."/>
            <person name="Henske J.K."/>
            <person name="Solomon K.V."/>
            <person name="De Groot R."/>
            <person name="Kuo A."/>
            <person name="Mondo S.J."/>
            <person name="Salamov A.A."/>
            <person name="Labutti K."/>
            <person name="Zhao Z."/>
            <person name="Chiniquy J."/>
            <person name="Barry K."/>
            <person name="Brewer H.M."/>
            <person name="Purvine S.O."/>
            <person name="Wright A.T."/>
            <person name="Boxma B."/>
            <person name="Van Alen T."/>
            <person name="Hackstein J.H."/>
            <person name="Baker S.E."/>
            <person name="Grigoriev I.V."/>
            <person name="O'Malley M.A."/>
        </authorList>
    </citation>
    <scope>NUCLEOTIDE SEQUENCE [LARGE SCALE GENOMIC DNA]</scope>
    <source>
        <strain evidence="1 2">S4</strain>
    </source>
</reference>
<evidence type="ECO:0000313" key="1">
    <source>
        <dbReference type="EMBL" id="ORX63501.1"/>
    </source>
</evidence>
<keyword evidence="2" id="KW-1185">Reference proteome</keyword>